<dbReference type="PANTHER" id="PTHR43784">
    <property type="entry name" value="GDSL-LIKE LIPASE/ACYLHYDROLASE, PUTATIVE (AFU_ORTHOLOGUE AFUA_2G00820)-RELATED"/>
    <property type="match status" value="1"/>
</dbReference>
<dbReference type="PANTHER" id="PTHR43784:SF2">
    <property type="entry name" value="GDSL-LIKE LIPASE_ACYLHYDROLASE, PUTATIVE (AFU_ORTHOLOGUE AFUA_2G00820)-RELATED"/>
    <property type="match status" value="1"/>
</dbReference>
<sequence>MTHRFNGFAALGDSFTEGMNDLGPDGRYRGWADLVADRLSLGRPELRYANLAVRGRLFDAVVDEQVPAALRLRPDLVSFVAGGNDALRRRFNPQRLGTRLHEAVRVLTASGATVILFTSPLPPPGLPAAHLIRTRLSGLNDAVRRVAQRHSSVLVDLWSDTPLNDRSMWSDDRLHMSPLGHARVAAMVCAALEVEADEAWNAAPPPATPAPWTARRREDLKWARGHLAPWVRRRINGISSGDTVTAKRPTLERLRKAATEAGA</sequence>
<dbReference type="RefSeq" id="WP_147138490.1">
    <property type="nucleotide sequence ID" value="NZ_BAABIJ010000002.1"/>
</dbReference>
<accession>A0A562V1Q7</accession>
<dbReference type="EMBL" id="VLLL01000006">
    <property type="protein sequence ID" value="TWJ11846.1"/>
    <property type="molecule type" value="Genomic_DNA"/>
</dbReference>
<dbReference type="Proteomes" id="UP000321617">
    <property type="component" value="Unassembled WGS sequence"/>
</dbReference>
<dbReference type="Pfam" id="PF13472">
    <property type="entry name" value="Lipase_GDSL_2"/>
    <property type="match status" value="1"/>
</dbReference>
<dbReference type="AlphaFoldDB" id="A0A562V1Q7"/>
<dbReference type="CDD" id="cd01832">
    <property type="entry name" value="SGNH_hydrolase_like_1"/>
    <property type="match status" value="1"/>
</dbReference>
<comment type="caution">
    <text evidence="2">The sequence shown here is derived from an EMBL/GenBank/DDBJ whole genome shotgun (WGS) entry which is preliminary data.</text>
</comment>
<proteinExistence type="predicted"/>
<feature type="domain" description="SGNH hydrolase-type esterase" evidence="1">
    <location>
        <begin position="10"/>
        <end position="183"/>
    </location>
</feature>
<evidence type="ECO:0000313" key="3">
    <source>
        <dbReference type="Proteomes" id="UP000321617"/>
    </source>
</evidence>
<dbReference type="Gene3D" id="3.40.50.1110">
    <property type="entry name" value="SGNH hydrolase"/>
    <property type="match status" value="1"/>
</dbReference>
<dbReference type="SUPFAM" id="SSF52266">
    <property type="entry name" value="SGNH hydrolase"/>
    <property type="match status" value="1"/>
</dbReference>
<dbReference type="InterPro" id="IPR036514">
    <property type="entry name" value="SGNH_hydro_sf"/>
</dbReference>
<organism evidence="2 3">
    <name type="scientific">Stackebrandtia albiflava</name>
    <dbReference type="NCBI Taxonomy" id="406432"/>
    <lineage>
        <taxon>Bacteria</taxon>
        <taxon>Bacillati</taxon>
        <taxon>Actinomycetota</taxon>
        <taxon>Actinomycetes</taxon>
        <taxon>Glycomycetales</taxon>
        <taxon>Glycomycetaceae</taxon>
        <taxon>Stackebrandtia</taxon>
    </lineage>
</organism>
<dbReference type="InterPro" id="IPR053140">
    <property type="entry name" value="GDSL_Rv0518-like"/>
</dbReference>
<keyword evidence="3" id="KW-1185">Reference proteome</keyword>
<protein>
    <submittedName>
        <fullName evidence="2">Lysophospholipase L1-like esterase</fullName>
    </submittedName>
</protein>
<evidence type="ECO:0000313" key="2">
    <source>
        <dbReference type="EMBL" id="TWJ11846.1"/>
    </source>
</evidence>
<evidence type="ECO:0000259" key="1">
    <source>
        <dbReference type="Pfam" id="PF13472"/>
    </source>
</evidence>
<name>A0A562V1Q7_9ACTN</name>
<dbReference type="OrthoDB" id="3465773at2"/>
<dbReference type="InterPro" id="IPR013830">
    <property type="entry name" value="SGNH_hydro"/>
</dbReference>
<reference evidence="2 3" key="1">
    <citation type="journal article" date="2013" name="Stand. Genomic Sci.">
        <title>Genomic Encyclopedia of Type Strains, Phase I: The one thousand microbial genomes (KMG-I) project.</title>
        <authorList>
            <person name="Kyrpides N.C."/>
            <person name="Woyke T."/>
            <person name="Eisen J.A."/>
            <person name="Garrity G."/>
            <person name="Lilburn T.G."/>
            <person name="Beck B.J."/>
            <person name="Whitman W.B."/>
            <person name="Hugenholtz P."/>
            <person name="Klenk H.P."/>
        </authorList>
    </citation>
    <scope>NUCLEOTIDE SEQUENCE [LARGE SCALE GENOMIC DNA]</scope>
    <source>
        <strain evidence="2 3">DSM 45044</strain>
    </source>
</reference>
<gene>
    <name evidence="2" type="ORF">LX16_2583</name>
</gene>